<protein>
    <submittedName>
        <fullName evidence="1">Uncharacterized protein</fullName>
    </submittedName>
</protein>
<accession>A0A0B0PTY9</accession>
<name>A0A0B0PTY9_GOSAR</name>
<reference evidence="2" key="1">
    <citation type="submission" date="2014-09" db="EMBL/GenBank/DDBJ databases">
        <authorList>
            <person name="Mudge J."/>
            <person name="Ramaraj T."/>
            <person name="Lindquist I.E."/>
            <person name="Bharti A.K."/>
            <person name="Sundararajan A."/>
            <person name="Cameron C.T."/>
            <person name="Woodward J.E."/>
            <person name="May G.D."/>
            <person name="Brubaker C."/>
            <person name="Broadhvest J."/>
            <person name="Wilkins T.A."/>
        </authorList>
    </citation>
    <scope>NUCLEOTIDE SEQUENCE</scope>
    <source>
        <strain evidence="2">cv. AKA8401</strain>
    </source>
</reference>
<dbReference type="EMBL" id="KN442826">
    <property type="protein sequence ID" value="KHG27899.1"/>
    <property type="molecule type" value="Genomic_DNA"/>
</dbReference>
<proteinExistence type="predicted"/>
<sequence>MIFMTHSPKLPETFAAPQYSGNPRVSRFS</sequence>
<evidence type="ECO:0000313" key="1">
    <source>
        <dbReference type="EMBL" id="KHG27899.1"/>
    </source>
</evidence>
<keyword evidence="2" id="KW-1185">Reference proteome</keyword>
<dbReference type="AlphaFoldDB" id="A0A0B0PTY9"/>
<dbReference type="Proteomes" id="UP000032142">
    <property type="component" value="Unassembled WGS sequence"/>
</dbReference>
<gene>
    <name evidence="1" type="ORF">F383_01315</name>
</gene>
<organism evidence="1 2">
    <name type="scientific">Gossypium arboreum</name>
    <name type="common">Tree cotton</name>
    <name type="synonym">Gossypium nanking</name>
    <dbReference type="NCBI Taxonomy" id="29729"/>
    <lineage>
        <taxon>Eukaryota</taxon>
        <taxon>Viridiplantae</taxon>
        <taxon>Streptophyta</taxon>
        <taxon>Embryophyta</taxon>
        <taxon>Tracheophyta</taxon>
        <taxon>Spermatophyta</taxon>
        <taxon>Magnoliopsida</taxon>
        <taxon>eudicotyledons</taxon>
        <taxon>Gunneridae</taxon>
        <taxon>Pentapetalae</taxon>
        <taxon>rosids</taxon>
        <taxon>malvids</taxon>
        <taxon>Malvales</taxon>
        <taxon>Malvaceae</taxon>
        <taxon>Malvoideae</taxon>
        <taxon>Gossypium</taxon>
    </lineage>
</organism>
<evidence type="ECO:0000313" key="2">
    <source>
        <dbReference type="Proteomes" id="UP000032142"/>
    </source>
</evidence>